<dbReference type="PROSITE" id="PS50937">
    <property type="entry name" value="HTH_MERR_2"/>
    <property type="match status" value="1"/>
</dbReference>
<evidence type="ECO:0000313" key="3">
    <source>
        <dbReference type="EMBL" id="MBL7253119.1"/>
    </source>
</evidence>
<gene>
    <name evidence="3" type="ORF">JKJ07_02220</name>
</gene>
<name>A0ABS1VEN0_9ACTN</name>
<dbReference type="Proteomes" id="UP000598996">
    <property type="component" value="Unassembled WGS sequence"/>
</dbReference>
<dbReference type="RefSeq" id="WP_202989452.1">
    <property type="nucleotide sequence ID" value="NZ_JAENHO010000001.1"/>
</dbReference>
<evidence type="ECO:0000256" key="1">
    <source>
        <dbReference type="ARBA" id="ARBA00023125"/>
    </source>
</evidence>
<evidence type="ECO:0000259" key="2">
    <source>
        <dbReference type="PROSITE" id="PS50937"/>
    </source>
</evidence>
<dbReference type="SMART" id="SM00422">
    <property type="entry name" value="HTH_MERR"/>
    <property type="match status" value="1"/>
</dbReference>
<accession>A0ABS1VEN0</accession>
<dbReference type="InterPro" id="IPR047057">
    <property type="entry name" value="MerR_fam"/>
</dbReference>
<comment type="caution">
    <text evidence="3">The sequence shown here is derived from an EMBL/GenBank/DDBJ whole genome shotgun (WGS) entry which is preliminary data.</text>
</comment>
<dbReference type="InterPro" id="IPR009061">
    <property type="entry name" value="DNA-bd_dom_put_sf"/>
</dbReference>
<keyword evidence="1" id="KW-0238">DNA-binding</keyword>
<dbReference type="PANTHER" id="PTHR30204:SF98">
    <property type="entry name" value="HTH-TYPE TRANSCRIPTIONAL REGULATOR ADHR"/>
    <property type="match status" value="1"/>
</dbReference>
<organism evidence="3 4">
    <name type="scientific">Paractinoplanes lichenicola</name>
    <dbReference type="NCBI Taxonomy" id="2802976"/>
    <lineage>
        <taxon>Bacteria</taxon>
        <taxon>Bacillati</taxon>
        <taxon>Actinomycetota</taxon>
        <taxon>Actinomycetes</taxon>
        <taxon>Micromonosporales</taxon>
        <taxon>Micromonosporaceae</taxon>
        <taxon>Paractinoplanes</taxon>
    </lineage>
</organism>
<dbReference type="Gene3D" id="1.10.1660.10">
    <property type="match status" value="1"/>
</dbReference>
<feature type="domain" description="HTH merR-type" evidence="2">
    <location>
        <begin position="4"/>
        <end position="74"/>
    </location>
</feature>
<dbReference type="SUPFAM" id="SSF46955">
    <property type="entry name" value="Putative DNA-binding domain"/>
    <property type="match status" value="1"/>
</dbReference>
<dbReference type="PANTHER" id="PTHR30204">
    <property type="entry name" value="REDOX-CYCLING DRUG-SENSING TRANSCRIPTIONAL ACTIVATOR SOXR"/>
    <property type="match status" value="1"/>
</dbReference>
<proteinExistence type="predicted"/>
<protein>
    <submittedName>
        <fullName evidence="3">MerR family transcriptional regulator</fullName>
    </submittedName>
</protein>
<dbReference type="Pfam" id="PF13411">
    <property type="entry name" value="MerR_1"/>
    <property type="match status" value="1"/>
</dbReference>
<dbReference type="EMBL" id="JAENHO010000001">
    <property type="protein sequence ID" value="MBL7253119.1"/>
    <property type="molecule type" value="Genomic_DNA"/>
</dbReference>
<keyword evidence="4" id="KW-1185">Reference proteome</keyword>
<dbReference type="InterPro" id="IPR000551">
    <property type="entry name" value="MerR-type_HTH_dom"/>
</dbReference>
<sequence>MEDMLTIQEMSRRSGFSEATLRYYERIGLLGAVDRDSASGHRRYDGGVVERVEALACLRSSGMSIDGMRTYVRLLGEGEAAGELRDLFAEQAGHLAAELDRLRVRLEYLQLKAQLWDARSRDDTAAEAETVREVQEVVRAF</sequence>
<evidence type="ECO:0000313" key="4">
    <source>
        <dbReference type="Proteomes" id="UP000598996"/>
    </source>
</evidence>
<reference evidence="3 4" key="1">
    <citation type="submission" date="2021-01" db="EMBL/GenBank/DDBJ databases">
        <title>Actinoplanes sp. nov. LDG1-01 isolated from lichen.</title>
        <authorList>
            <person name="Saeng-In P."/>
            <person name="Phongsopitanun W."/>
            <person name="Kanchanasin P."/>
            <person name="Yuki M."/>
            <person name="Kudo T."/>
            <person name="Ohkuma M."/>
            <person name="Tanasupawat S."/>
        </authorList>
    </citation>
    <scope>NUCLEOTIDE SEQUENCE [LARGE SCALE GENOMIC DNA]</scope>
    <source>
        <strain evidence="3 4">LDG1-01</strain>
    </source>
</reference>